<dbReference type="PROSITE" id="PS51709">
    <property type="entry name" value="G_TRME"/>
    <property type="match status" value="1"/>
</dbReference>
<dbReference type="GO" id="GO:0002098">
    <property type="term" value="P:tRNA wobble uridine modification"/>
    <property type="evidence" value="ECO:0007669"/>
    <property type="project" value="TreeGrafter"/>
</dbReference>
<dbReference type="InterPro" id="IPR027417">
    <property type="entry name" value="P-loop_NTPase"/>
</dbReference>
<dbReference type="GO" id="GO:0003924">
    <property type="term" value="F:GTPase activity"/>
    <property type="evidence" value="ECO:0007669"/>
    <property type="project" value="UniProtKB-UniRule"/>
</dbReference>
<evidence type="ECO:0000256" key="6">
    <source>
        <dbReference type="ARBA" id="ARBA00022801"/>
    </source>
</evidence>
<feature type="binding site" evidence="10">
    <location>
        <position position="254"/>
    </location>
    <ligand>
        <name>K(+)</name>
        <dbReference type="ChEBI" id="CHEBI:29103"/>
    </ligand>
</feature>
<dbReference type="STRING" id="656914.SAMN00017405_1714"/>
<gene>
    <name evidence="10" type="primary">mnmE</name>
    <name evidence="10" type="synonym">trmE</name>
    <name evidence="13" type="ORF">SAMN00017405_1714</name>
</gene>
<dbReference type="Proteomes" id="UP000192731">
    <property type="component" value="Unassembled WGS sequence"/>
</dbReference>
<protein>
    <recommendedName>
        <fullName evidence="10">tRNA modification GTPase MnmE</fullName>
        <ecNumber evidence="10">3.6.-.-</ecNumber>
    </recommendedName>
</protein>
<keyword evidence="4 10" id="KW-0479">Metal-binding</keyword>
<dbReference type="Gene3D" id="1.20.120.430">
    <property type="entry name" value="tRNA modification GTPase MnmE domain 2"/>
    <property type="match status" value="1"/>
</dbReference>
<feature type="binding site" evidence="10">
    <location>
        <position position="22"/>
    </location>
    <ligand>
        <name>(6S)-5-formyl-5,6,7,8-tetrahydrofolate</name>
        <dbReference type="ChEBI" id="CHEBI:57457"/>
    </ligand>
</feature>
<feature type="binding site" evidence="10">
    <location>
        <position position="249"/>
    </location>
    <ligand>
        <name>K(+)</name>
        <dbReference type="ChEBI" id="CHEBI:29103"/>
    </ligand>
</feature>
<evidence type="ECO:0000256" key="8">
    <source>
        <dbReference type="ARBA" id="ARBA00022958"/>
    </source>
</evidence>
<name>A0A1W1V3C1_DESTI</name>
<dbReference type="GO" id="GO:0005829">
    <property type="term" value="C:cytosol"/>
    <property type="evidence" value="ECO:0007669"/>
    <property type="project" value="TreeGrafter"/>
</dbReference>
<keyword evidence="9 10" id="KW-0342">GTP-binding</keyword>
<feature type="binding site" evidence="10">
    <location>
        <position position="234"/>
    </location>
    <ligand>
        <name>Mg(2+)</name>
        <dbReference type="ChEBI" id="CHEBI:18420"/>
    </ligand>
</feature>
<dbReference type="RefSeq" id="WP_084052698.1">
    <property type="nucleotide sequence ID" value="NZ_FWWT01000014.1"/>
</dbReference>
<feature type="binding site" evidence="10">
    <location>
        <begin position="230"/>
        <end position="235"/>
    </location>
    <ligand>
        <name>GTP</name>
        <dbReference type="ChEBI" id="CHEBI:37565"/>
    </ligand>
</feature>
<comment type="cofactor">
    <cofactor evidence="10">
        <name>K(+)</name>
        <dbReference type="ChEBI" id="CHEBI:29103"/>
    </cofactor>
    <text evidence="10">Binds 1 potassium ion per subunit.</text>
</comment>
<accession>A0A1W1V3C1</accession>
<evidence type="ECO:0000256" key="7">
    <source>
        <dbReference type="ARBA" id="ARBA00022842"/>
    </source>
</evidence>
<evidence type="ECO:0000256" key="5">
    <source>
        <dbReference type="ARBA" id="ARBA00022741"/>
    </source>
</evidence>
<dbReference type="GO" id="GO:0046872">
    <property type="term" value="F:metal ion binding"/>
    <property type="evidence" value="ECO:0007669"/>
    <property type="project" value="UniProtKB-KW"/>
</dbReference>
<dbReference type="InterPro" id="IPR006073">
    <property type="entry name" value="GTP-bd"/>
</dbReference>
<dbReference type="InterPro" id="IPR027368">
    <property type="entry name" value="MnmE_dom2"/>
</dbReference>
<keyword evidence="3 10" id="KW-0819">tRNA processing</keyword>
<feature type="binding site" evidence="10">
    <location>
        <position position="255"/>
    </location>
    <ligand>
        <name>Mg(2+)</name>
        <dbReference type="ChEBI" id="CHEBI:18420"/>
    </ligand>
</feature>
<dbReference type="GO" id="GO:0005525">
    <property type="term" value="F:GTP binding"/>
    <property type="evidence" value="ECO:0007669"/>
    <property type="project" value="UniProtKB-UniRule"/>
</dbReference>
<dbReference type="Gene3D" id="3.30.1360.120">
    <property type="entry name" value="Probable tRNA modification gtpase trme, domain 1"/>
    <property type="match status" value="1"/>
</dbReference>
<dbReference type="SUPFAM" id="SSF52540">
    <property type="entry name" value="P-loop containing nucleoside triphosphate hydrolases"/>
    <property type="match status" value="1"/>
</dbReference>
<feature type="binding site" evidence="10">
    <location>
        <position position="124"/>
    </location>
    <ligand>
        <name>(6S)-5-formyl-5,6,7,8-tetrahydrofolate</name>
        <dbReference type="ChEBI" id="CHEBI:57457"/>
    </ligand>
</feature>
<keyword evidence="14" id="KW-1185">Reference proteome</keyword>
<evidence type="ECO:0000313" key="14">
    <source>
        <dbReference type="Proteomes" id="UP000192731"/>
    </source>
</evidence>
<dbReference type="HAMAP" id="MF_00379">
    <property type="entry name" value="GTPase_MnmE"/>
    <property type="match status" value="1"/>
</dbReference>
<dbReference type="Gene3D" id="3.40.50.300">
    <property type="entry name" value="P-loop containing nucleotide triphosphate hydrolases"/>
    <property type="match status" value="1"/>
</dbReference>
<dbReference type="NCBIfam" id="NF003661">
    <property type="entry name" value="PRK05291.1-3"/>
    <property type="match status" value="1"/>
</dbReference>
<dbReference type="FunFam" id="3.30.1360.120:FF:000003">
    <property type="entry name" value="tRNA modification GTPase MnmE"/>
    <property type="match status" value="1"/>
</dbReference>
<dbReference type="InterPro" id="IPR018948">
    <property type="entry name" value="GTP-bd_TrmE_N"/>
</dbReference>
<evidence type="ECO:0000256" key="4">
    <source>
        <dbReference type="ARBA" id="ARBA00022723"/>
    </source>
</evidence>
<comment type="subunit">
    <text evidence="10">Homodimer. Heterotetramer of two MnmE and two MnmG subunits.</text>
</comment>
<dbReference type="AlphaFoldDB" id="A0A1W1V3C1"/>
<keyword evidence="6 10" id="KW-0378">Hydrolase</keyword>
<keyword evidence="7 10" id="KW-0460">Magnesium</keyword>
<feature type="binding site" evidence="10">
    <location>
        <begin position="249"/>
        <end position="255"/>
    </location>
    <ligand>
        <name>GTP</name>
        <dbReference type="ChEBI" id="CHEBI:37565"/>
    </ligand>
</feature>
<feature type="binding site" evidence="10">
    <location>
        <begin position="274"/>
        <end position="277"/>
    </location>
    <ligand>
        <name>GTP</name>
        <dbReference type="ChEBI" id="CHEBI:37565"/>
    </ligand>
</feature>
<dbReference type="Pfam" id="PF10396">
    <property type="entry name" value="TrmE_N"/>
    <property type="match status" value="1"/>
</dbReference>
<evidence type="ECO:0000256" key="1">
    <source>
        <dbReference type="ARBA" id="ARBA00011043"/>
    </source>
</evidence>
<dbReference type="CDD" id="cd04164">
    <property type="entry name" value="trmE"/>
    <property type="match status" value="1"/>
</dbReference>
<feature type="binding site" evidence="10">
    <location>
        <position position="230"/>
    </location>
    <ligand>
        <name>K(+)</name>
        <dbReference type="ChEBI" id="CHEBI:29103"/>
    </ligand>
</feature>
<dbReference type="FunFam" id="3.40.50.300:FF:000494">
    <property type="entry name" value="tRNA modification GTPase MnmE"/>
    <property type="match status" value="1"/>
</dbReference>
<evidence type="ECO:0000256" key="3">
    <source>
        <dbReference type="ARBA" id="ARBA00022694"/>
    </source>
</evidence>
<dbReference type="PANTHER" id="PTHR42714:SF2">
    <property type="entry name" value="TRNA MODIFICATION GTPASE GTPBP3, MITOCHONDRIAL"/>
    <property type="match status" value="1"/>
</dbReference>
<feature type="binding site" evidence="10">
    <location>
        <position position="85"/>
    </location>
    <ligand>
        <name>(6S)-5-formyl-5,6,7,8-tetrahydrofolate</name>
        <dbReference type="ChEBI" id="CHEBI:57457"/>
    </ligand>
</feature>
<dbReference type="GO" id="GO:0030488">
    <property type="term" value="P:tRNA methylation"/>
    <property type="evidence" value="ECO:0007669"/>
    <property type="project" value="TreeGrafter"/>
</dbReference>
<comment type="caution">
    <text evidence="10">Lacks conserved residue(s) required for the propagation of feature annotation.</text>
</comment>
<dbReference type="Pfam" id="PF01926">
    <property type="entry name" value="MMR_HSR1"/>
    <property type="match status" value="1"/>
</dbReference>
<feature type="domain" description="TrmE-type G" evidence="12">
    <location>
        <begin position="220"/>
        <end position="379"/>
    </location>
</feature>
<keyword evidence="5 10" id="KW-0547">Nucleotide-binding</keyword>
<proteinExistence type="inferred from homology"/>
<comment type="subcellular location">
    <subcellularLocation>
        <location evidence="10">Cytoplasm</location>
    </subcellularLocation>
</comment>
<dbReference type="PANTHER" id="PTHR42714">
    <property type="entry name" value="TRNA MODIFICATION GTPASE GTPBP3"/>
    <property type="match status" value="1"/>
</dbReference>
<dbReference type="OrthoDB" id="9805918at2"/>
<dbReference type="GO" id="GO:0042802">
    <property type="term" value="F:identical protein binding"/>
    <property type="evidence" value="ECO:0007669"/>
    <property type="project" value="UniProtKB-ARBA"/>
</dbReference>
<dbReference type="InterPro" id="IPR027266">
    <property type="entry name" value="TrmE/GcvT-like"/>
</dbReference>
<dbReference type="PRINTS" id="PR00449">
    <property type="entry name" value="RASTRNSFRMNG"/>
</dbReference>
<sequence length="458" mass="50522">MINDTIAAIITAYGKASVGIIRISGSDALEIGNKIYKGHKDLKRAENHTINYGKVYDNYTDKIIDEALFLVMLAPKSFTGEDVIEIQCHGGVVVVKKILELVLRNGARMADAGEFSKRAFLNGKLDLAQAEAIIEIIEAKTDKSLSLAVNQLEGNLSALIKKVRVDLLSLMAFIEADIDFPEEDIERLTIEQQLELLLGIEHEITNILKTAKGGKIIREGLNIVIIGKPNVGKSSLLNALVKENRAIVTDIPGTTRDIIEEYINLGGIPIKVIDTAGIRETEDIVEKLGVDKAKDLINRADLVLFVIDSERKISEEDKDIISLLQDKETIMLVNKVDLGVKDEFLKELKDLSQKPIIQISAKENIGLEDLEKNIIDLFFDGDIESNDQVLVSSTRHIDALERADDHLKGAINSIEAQLPGDFITIDVQGAFESLGKVTGETIEEDILDQIFSQFCIGK</sequence>
<evidence type="ECO:0000256" key="10">
    <source>
        <dbReference type="HAMAP-Rule" id="MF_00379"/>
    </source>
</evidence>
<evidence type="ECO:0000259" key="12">
    <source>
        <dbReference type="PROSITE" id="PS51709"/>
    </source>
</evidence>
<evidence type="ECO:0000313" key="13">
    <source>
        <dbReference type="EMBL" id="SMB87544.1"/>
    </source>
</evidence>
<dbReference type="EMBL" id="FWWT01000014">
    <property type="protein sequence ID" value="SMB87544.1"/>
    <property type="molecule type" value="Genomic_DNA"/>
</dbReference>
<dbReference type="InterPro" id="IPR004520">
    <property type="entry name" value="GTPase_MnmE"/>
</dbReference>
<dbReference type="EC" id="3.6.-.-" evidence="10"/>
<feature type="binding site" evidence="10">
    <location>
        <position position="251"/>
    </location>
    <ligand>
        <name>K(+)</name>
        <dbReference type="ChEBI" id="CHEBI:29103"/>
    </ligand>
</feature>
<evidence type="ECO:0000256" key="2">
    <source>
        <dbReference type="ARBA" id="ARBA00022490"/>
    </source>
</evidence>
<dbReference type="Pfam" id="PF12631">
    <property type="entry name" value="MnmE_helical"/>
    <property type="match status" value="1"/>
</dbReference>
<keyword evidence="8 10" id="KW-0630">Potassium</keyword>
<comment type="function">
    <text evidence="10">Exhibits a very high intrinsic GTPase hydrolysis rate. Involved in the addition of a carboxymethylaminomethyl (cmnm) group at the wobble position (U34) of certain tRNAs, forming tRNA-cmnm(5)s(2)U34.</text>
</comment>
<organism evidence="13 14">
    <name type="scientific">Desulfonispora thiosulfatigenes DSM 11270</name>
    <dbReference type="NCBI Taxonomy" id="656914"/>
    <lineage>
        <taxon>Bacteria</taxon>
        <taxon>Bacillati</taxon>
        <taxon>Bacillota</taxon>
        <taxon>Clostridia</taxon>
        <taxon>Eubacteriales</taxon>
        <taxon>Peptococcaceae</taxon>
        <taxon>Desulfonispora</taxon>
    </lineage>
</organism>
<dbReference type="InterPro" id="IPR025867">
    <property type="entry name" value="MnmE_helical"/>
</dbReference>
<evidence type="ECO:0000256" key="11">
    <source>
        <dbReference type="RuleBase" id="RU003313"/>
    </source>
</evidence>
<dbReference type="CDD" id="cd14858">
    <property type="entry name" value="TrmE_N"/>
    <property type="match status" value="1"/>
</dbReference>
<keyword evidence="2 10" id="KW-0963">Cytoplasm</keyword>
<comment type="similarity">
    <text evidence="1 10 11">Belongs to the TRAFAC class TrmE-Era-EngA-EngB-Septin-like GTPase superfamily. TrmE GTPase family.</text>
</comment>
<dbReference type="InterPro" id="IPR031168">
    <property type="entry name" value="G_TrmE"/>
</dbReference>
<dbReference type="NCBIfam" id="TIGR00231">
    <property type="entry name" value="small_GTP"/>
    <property type="match status" value="1"/>
</dbReference>
<dbReference type="InterPro" id="IPR005225">
    <property type="entry name" value="Small_GTP-bd"/>
</dbReference>
<reference evidence="13 14" key="1">
    <citation type="submission" date="2017-04" db="EMBL/GenBank/DDBJ databases">
        <authorList>
            <person name="Afonso C.L."/>
            <person name="Miller P.J."/>
            <person name="Scott M.A."/>
            <person name="Spackman E."/>
            <person name="Goraichik I."/>
            <person name="Dimitrov K.M."/>
            <person name="Suarez D.L."/>
            <person name="Swayne D.E."/>
        </authorList>
    </citation>
    <scope>NUCLEOTIDE SEQUENCE [LARGE SCALE GENOMIC DNA]</scope>
    <source>
        <strain evidence="13 14">DSM 11270</strain>
    </source>
</reference>
<dbReference type="SUPFAM" id="SSF116878">
    <property type="entry name" value="TrmE connector domain"/>
    <property type="match status" value="1"/>
</dbReference>
<dbReference type="NCBIfam" id="TIGR00450">
    <property type="entry name" value="mnmE_trmE_thdF"/>
    <property type="match status" value="1"/>
</dbReference>
<evidence type="ECO:0000256" key="9">
    <source>
        <dbReference type="ARBA" id="ARBA00023134"/>
    </source>
</evidence>
<feature type="binding site" evidence="10">
    <location>
        <position position="458"/>
    </location>
    <ligand>
        <name>(6S)-5-formyl-5,6,7,8-tetrahydrofolate</name>
        <dbReference type="ChEBI" id="CHEBI:57457"/>
    </ligand>
</feature>